<evidence type="ECO:0000313" key="9">
    <source>
        <dbReference type="EMBL" id="MDV7714661.1"/>
    </source>
</evidence>
<dbReference type="InterPro" id="IPR036397">
    <property type="entry name" value="RNaseH_sf"/>
</dbReference>
<dbReference type="GO" id="GO:0008408">
    <property type="term" value="F:3'-5' exonuclease activity"/>
    <property type="evidence" value="ECO:0007669"/>
    <property type="project" value="TreeGrafter"/>
</dbReference>
<dbReference type="InterPro" id="IPR013520">
    <property type="entry name" value="Ribonucl_H"/>
</dbReference>
<keyword evidence="6" id="KW-0239">DNA-directed DNA polymerase</keyword>
<dbReference type="GeneID" id="75065821"/>
<dbReference type="PANTHER" id="PTHR30231">
    <property type="entry name" value="DNA POLYMERASE III SUBUNIT EPSILON"/>
    <property type="match status" value="1"/>
</dbReference>
<keyword evidence="5" id="KW-0269">Exonuclease</keyword>
<keyword evidence="1" id="KW-0808">Transferase</keyword>
<dbReference type="GO" id="GO:0003887">
    <property type="term" value="F:DNA-directed DNA polymerase activity"/>
    <property type="evidence" value="ECO:0007669"/>
    <property type="project" value="UniProtKB-KW"/>
</dbReference>
<evidence type="ECO:0000256" key="4">
    <source>
        <dbReference type="ARBA" id="ARBA00022722"/>
    </source>
</evidence>
<dbReference type="InterPro" id="IPR006054">
    <property type="entry name" value="DnaQ"/>
</dbReference>
<dbReference type="AlphaFoldDB" id="A0A483AXS5"/>
<protein>
    <recommendedName>
        <fullName evidence="7">DNA polymerase III polC-type</fullName>
    </recommendedName>
</protein>
<keyword evidence="5" id="KW-0378">Hydrolase</keyword>
<comment type="caution">
    <text evidence="9">The sequence shown here is derived from an EMBL/GenBank/DDBJ whole genome shotgun (WGS) entry which is preliminary data.</text>
</comment>
<dbReference type="SMART" id="SM00479">
    <property type="entry name" value="EXOIII"/>
    <property type="match status" value="1"/>
</dbReference>
<dbReference type="DNASU" id="4416882"/>
<dbReference type="Proteomes" id="UP001281024">
    <property type="component" value="Unassembled WGS sequence"/>
</dbReference>
<reference evidence="10 11" key="1">
    <citation type="journal article" date="2016" name="BMC Genomics">
        <title>Consensus pan-genome assembly of the specialised wine bacterium Oenococcus oeni.</title>
        <authorList>
            <person name="Sternes P.R."/>
            <person name="Borneman A.R."/>
        </authorList>
    </citation>
    <scope>NUCLEOTIDE SEQUENCE [LARGE SCALE GENOMIC DNA]</scope>
    <source>
        <strain evidence="10 11">AWRIB661</strain>
    </source>
</reference>
<keyword evidence="2" id="KW-0548">Nucleotidyltransferase</keyword>
<dbReference type="PANTHER" id="PTHR30231:SF41">
    <property type="entry name" value="DNA POLYMERASE III SUBUNIT EPSILON"/>
    <property type="match status" value="1"/>
</dbReference>
<evidence type="ECO:0000256" key="1">
    <source>
        <dbReference type="ARBA" id="ARBA00022679"/>
    </source>
</evidence>
<accession>A0A483AXS5</accession>
<feature type="domain" description="Exonuclease" evidence="8">
    <location>
        <begin position="6"/>
        <end position="172"/>
    </location>
</feature>
<dbReference type="SUPFAM" id="SSF53098">
    <property type="entry name" value="Ribonuclease H-like"/>
    <property type="match status" value="1"/>
</dbReference>
<evidence type="ECO:0000313" key="12">
    <source>
        <dbReference type="Proteomes" id="UP001281024"/>
    </source>
</evidence>
<dbReference type="EMBL" id="WERV01000002">
    <property type="protein sequence ID" value="MDV7714661.1"/>
    <property type="molecule type" value="Genomic_DNA"/>
</dbReference>
<dbReference type="CDD" id="cd06127">
    <property type="entry name" value="DEDDh"/>
    <property type="match status" value="1"/>
</dbReference>
<dbReference type="NCBIfam" id="TIGR00573">
    <property type="entry name" value="dnaq"/>
    <property type="match status" value="1"/>
</dbReference>
<evidence type="ECO:0000256" key="7">
    <source>
        <dbReference type="ARBA" id="ARBA00070925"/>
    </source>
</evidence>
<gene>
    <name evidence="10" type="ORF">ATX59_05330</name>
    <name evidence="9" type="ORF">GA838_02535</name>
</gene>
<dbReference type="Proteomes" id="UP000181728">
    <property type="component" value="Unassembled WGS sequence"/>
</dbReference>
<dbReference type="EMBL" id="MLOK01000039">
    <property type="protein sequence ID" value="OIM21199.1"/>
    <property type="molecule type" value="Genomic_DNA"/>
</dbReference>
<evidence type="ECO:0000256" key="2">
    <source>
        <dbReference type="ARBA" id="ARBA00022695"/>
    </source>
</evidence>
<dbReference type="GO" id="GO:0045004">
    <property type="term" value="P:DNA replication proofreading"/>
    <property type="evidence" value="ECO:0007669"/>
    <property type="project" value="TreeGrafter"/>
</dbReference>
<evidence type="ECO:0000259" key="8">
    <source>
        <dbReference type="SMART" id="SM00479"/>
    </source>
</evidence>
<organism evidence="9 12">
    <name type="scientific">Oenococcus oeni</name>
    <name type="common">Leuconostoc oenos</name>
    <dbReference type="NCBI Taxonomy" id="1247"/>
    <lineage>
        <taxon>Bacteria</taxon>
        <taxon>Bacillati</taxon>
        <taxon>Bacillota</taxon>
        <taxon>Bacilli</taxon>
        <taxon>Lactobacillales</taxon>
        <taxon>Lactobacillaceae</taxon>
        <taxon>Oenococcus</taxon>
    </lineage>
</organism>
<proteinExistence type="predicted"/>
<dbReference type="OMA" id="RVNHWYQ"/>
<keyword evidence="3" id="KW-0235">DNA replication</keyword>
<keyword evidence="4" id="KW-0540">Nuclease</keyword>
<dbReference type="Gene3D" id="3.30.420.10">
    <property type="entry name" value="Ribonuclease H-like superfamily/Ribonuclease H"/>
    <property type="match status" value="1"/>
</dbReference>
<evidence type="ECO:0000313" key="10">
    <source>
        <dbReference type="EMBL" id="OIM21199.1"/>
    </source>
</evidence>
<name>A0A483AXS5_OENOE</name>
<dbReference type="Pfam" id="PF00929">
    <property type="entry name" value="RNase_T"/>
    <property type="match status" value="1"/>
</dbReference>
<dbReference type="GO" id="GO:0003677">
    <property type="term" value="F:DNA binding"/>
    <property type="evidence" value="ECO:0007669"/>
    <property type="project" value="InterPro"/>
</dbReference>
<dbReference type="InterPro" id="IPR012337">
    <property type="entry name" value="RNaseH-like_sf"/>
</dbReference>
<evidence type="ECO:0000256" key="3">
    <source>
        <dbReference type="ARBA" id="ARBA00022705"/>
    </source>
</evidence>
<evidence type="ECO:0000313" key="11">
    <source>
        <dbReference type="Proteomes" id="UP000181728"/>
    </source>
</evidence>
<reference evidence="9" key="2">
    <citation type="submission" date="2019-10" db="EMBL/GenBank/DDBJ databases">
        <title>Malate fermentation in French cider.</title>
        <authorList>
            <person name="Cousin F.J."/>
            <person name="Medina Fernandez S."/>
            <person name="Misery B."/>
            <person name="Laplace J.-M."/>
            <person name="Cretenet M."/>
        </authorList>
    </citation>
    <scope>NUCLEOTIDE SEQUENCE</scope>
    <source>
        <strain evidence="9">UCMA15129</strain>
    </source>
</reference>
<evidence type="ECO:0000256" key="5">
    <source>
        <dbReference type="ARBA" id="ARBA00022839"/>
    </source>
</evidence>
<dbReference type="RefSeq" id="WP_002817172.1">
    <property type="nucleotide sequence ID" value="NZ_CP027431.1"/>
</dbReference>
<evidence type="ECO:0000256" key="6">
    <source>
        <dbReference type="ARBA" id="ARBA00022932"/>
    </source>
</evidence>
<dbReference type="FunFam" id="3.30.420.10:FF:000045">
    <property type="entry name" value="3'-5' exonuclease DinG"/>
    <property type="match status" value="1"/>
</dbReference>
<sequence length="489" mass="56428">MDENSTFSIVDLETTAPFKEGGHIIQIGISFVKNWKIINNFQTMVNPGVKIPEQIVDLTGIKNEDVENAPYFEDLARMIHDQLSGTVFVAHNVRYDFPYLNGEFARIKMRRLRLEYVDTVQLAQIVFPTMNSYKLDELVSKLGINLPRHHRADQDASATAQLFLKIHEHLQEFPQNTLNNLINHSKSLLGNTETIFQLSKGKRTFPGDRYGPFDIARLKKIDKGQLIKWIEAKKQSSLSKPLPATVLRPRQESFANILQSKITGKNNKIFSVFSRPRFGKTNAYLDLAVKIAAKGYKILIIEENYLRRRSTFQKSQSLFPENKDLFQIPITRKDFVSLDKLADAFLTEDNPSRQLAKLRVISWLLKSRTGNLNEFVNGFPEPLFNFFSDQDSPNKFDYFERSISSYTFPSIAITDLDSFLRTKNEFSREYNLFIFDVDKGVSNLIDMLPFFSKKIILFTQAQSYIKNWYSIRDFSDMNSVILSLGSELK</sequence>
<dbReference type="GO" id="GO:0005829">
    <property type="term" value="C:cytosol"/>
    <property type="evidence" value="ECO:0007669"/>
    <property type="project" value="TreeGrafter"/>
</dbReference>